<evidence type="ECO:0000313" key="1">
    <source>
        <dbReference type="EMBL" id="CAG9323018.1"/>
    </source>
</evidence>
<evidence type="ECO:0008006" key="3">
    <source>
        <dbReference type="Google" id="ProtNLM"/>
    </source>
</evidence>
<sequence length="202" mass="23439">MALFFKVVRFFAKKKPKILPKIEYTNGEKVILAWTGMHDLIRISSVAICGYIYYLYHVDPDTLSGALRSYSLPIFCALGSFVIHRFSKFCYKIVLIEGGQIIRIEKYPWFGFGHTTKDLIPVTAVNGVTPYGIQSWRNPLRWGRGYYKFMYQKQTLFKKPIQAYAIFSVKSDYDREIFKLVAIGKPVTESNLEALKKVEFNF</sequence>
<dbReference type="Proteomes" id="UP001162131">
    <property type="component" value="Unassembled WGS sequence"/>
</dbReference>
<protein>
    <recommendedName>
        <fullName evidence="3">Photosystem I assembly protein Ycf4</fullName>
    </recommendedName>
</protein>
<accession>A0AAU9J9W1</accession>
<reference evidence="1" key="1">
    <citation type="submission" date="2021-09" db="EMBL/GenBank/DDBJ databases">
        <authorList>
            <consortium name="AG Swart"/>
            <person name="Singh M."/>
            <person name="Singh A."/>
            <person name="Seah K."/>
            <person name="Emmerich C."/>
        </authorList>
    </citation>
    <scope>NUCLEOTIDE SEQUENCE</scope>
    <source>
        <strain evidence="1">ATCC30299</strain>
    </source>
</reference>
<gene>
    <name evidence="1" type="ORF">BSTOLATCC_MIC32923</name>
</gene>
<organism evidence="1 2">
    <name type="scientific">Blepharisma stoltei</name>
    <dbReference type="NCBI Taxonomy" id="1481888"/>
    <lineage>
        <taxon>Eukaryota</taxon>
        <taxon>Sar</taxon>
        <taxon>Alveolata</taxon>
        <taxon>Ciliophora</taxon>
        <taxon>Postciliodesmatophora</taxon>
        <taxon>Heterotrichea</taxon>
        <taxon>Heterotrichida</taxon>
        <taxon>Blepharismidae</taxon>
        <taxon>Blepharisma</taxon>
    </lineage>
</organism>
<proteinExistence type="predicted"/>
<name>A0AAU9J9W1_9CILI</name>
<comment type="caution">
    <text evidence="1">The sequence shown here is derived from an EMBL/GenBank/DDBJ whole genome shotgun (WGS) entry which is preliminary data.</text>
</comment>
<evidence type="ECO:0000313" key="2">
    <source>
        <dbReference type="Proteomes" id="UP001162131"/>
    </source>
</evidence>
<dbReference type="EMBL" id="CAJZBQ010000033">
    <property type="protein sequence ID" value="CAG9323018.1"/>
    <property type="molecule type" value="Genomic_DNA"/>
</dbReference>
<dbReference type="AlphaFoldDB" id="A0AAU9J9W1"/>
<keyword evidence="2" id="KW-1185">Reference proteome</keyword>